<dbReference type="STRING" id="204773.HEAR3420"/>
<evidence type="ECO:0000256" key="5">
    <source>
        <dbReference type="PIRSR" id="PIRSR000137-2"/>
    </source>
</evidence>
<keyword evidence="3 6" id="KW-0285">Flavoprotein</keyword>
<dbReference type="PANTHER" id="PTHR11552">
    <property type="entry name" value="GLUCOSE-METHANOL-CHOLINE GMC OXIDOREDUCTASE"/>
    <property type="match status" value="1"/>
</dbReference>
<feature type="binding site" evidence="5">
    <location>
        <position position="224"/>
    </location>
    <ligand>
        <name>FAD</name>
        <dbReference type="ChEBI" id="CHEBI:57692"/>
    </ligand>
</feature>
<organism evidence="9 10">
    <name type="scientific">Herminiimonas arsenicoxydans</name>
    <dbReference type="NCBI Taxonomy" id="204773"/>
    <lineage>
        <taxon>Bacteria</taxon>
        <taxon>Pseudomonadati</taxon>
        <taxon>Pseudomonadota</taxon>
        <taxon>Betaproteobacteria</taxon>
        <taxon>Burkholderiales</taxon>
        <taxon>Oxalobacteraceae</taxon>
        <taxon>Herminiimonas</taxon>
    </lineage>
</organism>
<dbReference type="Pfam" id="PF05199">
    <property type="entry name" value="GMC_oxred_C"/>
    <property type="match status" value="1"/>
</dbReference>
<comment type="similarity">
    <text evidence="2 6">Belongs to the GMC oxidoreductase family.</text>
</comment>
<dbReference type="Proteomes" id="UP000006697">
    <property type="component" value="Chromosome"/>
</dbReference>
<proteinExistence type="inferred from homology"/>
<dbReference type="PIRSF" id="PIRSF000137">
    <property type="entry name" value="Alcohol_oxidase"/>
    <property type="match status" value="1"/>
</dbReference>
<keyword evidence="9" id="KW-0560">Oxidoreductase</keyword>
<keyword evidence="4 5" id="KW-0274">FAD</keyword>
<reference evidence="9 10" key="1">
    <citation type="journal article" date="2007" name="PLoS Genet.">
        <title>A tale of two oxidation states: bacterial colonization of arsenic-rich environments.</title>
        <authorList>
            <person name="Muller D."/>
            <person name="Medigue C."/>
            <person name="Koechler S."/>
            <person name="Barbe V."/>
            <person name="Barakat M."/>
            <person name="Talla E."/>
            <person name="Bonnefoy V."/>
            <person name="Krin E."/>
            <person name="Arsene-Ploetze F."/>
            <person name="Carapito C."/>
            <person name="Chandler M."/>
            <person name="Cournoyer B."/>
            <person name="Cruveiller S."/>
            <person name="Dossat C."/>
            <person name="Duval S."/>
            <person name="Heymann M."/>
            <person name="Leize E."/>
            <person name="Lieutaud A."/>
            <person name="Lievremont D."/>
            <person name="Makita Y."/>
            <person name="Mangenot S."/>
            <person name="Nitschke W."/>
            <person name="Ortet P."/>
            <person name="Perdrial N."/>
            <person name="Schoepp B."/>
            <person name="Siguier N."/>
            <person name="Simeonova D.D."/>
            <person name="Rouy Z."/>
            <person name="Segurens B."/>
            <person name="Turlin E."/>
            <person name="Vallenet D."/>
            <person name="Van Dorsselaer A."/>
            <person name="Weiss S."/>
            <person name="Weissenbach J."/>
            <person name="Lett M.C."/>
            <person name="Danchin A."/>
            <person name="Bertin P.N."/>
        </authorList>
    </citation>
    <scope>NUCLEOTIDE SEQUENCE [LARGE SCALE GENOMIC DNA]</scope>
    <source>
        <strain evidence="10">ULPAs1</strain>
    </source>
</reference>
<dbReference type="PROSITE" id="PS00623">
    <property type="entry name" value="GMC_OXRED_1"/>
    <property type="match status" value="1"/>
</dbReference>
<dbReference type="PROSITE" id="PS51257">
    <property type="entry name" value="PROKAR_LIPOPROTEIN"/>
    <property type="match status" value="1"/>
</dbReference>
<evidence type="ECO:0000259" key="7">
    <source>
        <dbReference type="PROSITE" id="PS00623"/>
    </source>
</evidence>
<dbReference type="InterPro" id="IPR012132">
    <property type="entry name" value="GMC_OxRdtase"/>
</dbReference>
<dbReference type="GO" id="GO:0008812">
    <property type="term" value="F:choline dehydrogenase activity"/>
    <property type="evidence" value="ECO:0007669"/>
    <property type="project" value="UniProtKB-EC"/>
</dbReference>
<dbReference type="Gene3D" id="3.30.560.10">
    <property type="entry name" value="Glucose Oxidase, domain 3"/>
    <property type="match status" value="1"/>
</dbReference>
<evidence type="ECO:0000256" key="2">
    <source>
        <dbReference type="ARBA" id="ARBA00010790"/>
    </source>
</evidence>
<accession>A4GAI4</accession>
<dbReference type="EC" id="1.1.99.1" evidence="9"/>
<evidence type="ECO:0000256" key="4">
    <source>
        <dbReference type="ARBA" id="ARBA00022827"/>
    </source>
</evidence>
<dbReference type="InterPro" id="IPR036188">
    <property type="entry name" value="FAD/NAD-bd_sf"/>
</dbReference>
<dbReference type="OrthoDB" id="9785276at2"/>
<keyword evidence="10" id="KW-1185">Reference proteome</keyword>
<sequence>MAESAGKYDYIIVGAGTAGCVLANRLTQDPNISVLLLEAGAKDDYFRVHLPIGFLHVNDNPRTDWCYRTEADAGLNGRSVPYPSGKILGGSSSINGMIYQRGQAQDYDRWAELTGDASWAWDQVLPLFKKSEDYSAGASDFHGAGGNWRVEKQKLRWDILDAFRAAAAQSGIPDMDDFGRGSAEEGCAYFDINQKRGLRLNTAKAFLRTIMRRGNLDIMTGSQVTRLIMQKTESGNVCTGVEFLGGGREWTADVSRETILTAGTFGSPQILQRSGIGPSSLLQQCGIALLQDVPGVGENLQDHLPLQMTFKISGAKSLNTMRRGWLGAAAMGLEYLLKKNGLLSTVPTPLGAMVRSDPAQATPNLSYQIQPWSQASVGATLDSFPAFTIRVCNVKPSARGYVRITSPDAQTSPLIAMNYLSTPEDRQVAQDAIRLTRKIVAAPALQAYALQEMKTGDDLQSLAGSIAVAGANPVGTCKMGSDDDEQAVVDSELRVRGIAGLRVADASVMPFITAGDTGATTILIAEKAARLIRAVRA</sequence>
<evidence type="ECO:0000256" key="6">
    <source>
        <dbReference type="RuleBase" id="RU003968"/>
    </source>
</evidence>
<protein>
    <submittedName>
        <fullName evidence="9">Choline dehydrogenase</fullName>
        <ecNumber evidence="9">1.1.99.1</ecNumber>
    </submittedName>
</protein>
<dbReference type="GO" id="GO:0050660">
    <property type="term" value="F:flavin adenine dinucleotide binding"/>
    <property type="evidence" value="ECO:0007669"/>
    <property type="project" value="InterPro"/>
</dbReference>
<dbReference type="SUPFAM" id="SSF51905">
    <property type="entry name" value="FAD/NAD(P)-binding domain"/>
    <property type="match status" value="1"/>
</dbReference>
<dbReference type="PANTHER" id="PTHR11552:SF147">
    <property type="entry name" value="CHOLINE DEHYDROGENASE, MITOCHONDRIAL"/>
    <property type="match status" value="1"/>
</dbReference>
<dbReference type="EMBL" id="CU207211">
    <property type="protein sequence ID" value="CAL63521.1"/>
    <property type="molecule type" value="Genomic_DNA"/>
</dbReference>
<evidence type="ECO:0000256" key="3">
    <source>
        <dbReference type="ARBA" id="ARBA00022630"/>
    </source>
</evidence>
<gene>
    <name evidence="9" type="ordered locus">HEAR3420</name>
</gene>
<name>A4GAI4_HERAR</name>
<dbReference type="Pfam" id="PF00732">
    <property type="entry name" value="GMC_oxred_N"/>
    <property type="match status" value="1"/>
</dbReference>
<dbReference type="PROSITE" id="PS00624">
    <property type="entry name" value="GMC_OXRED_2"/>
    <property type="match status" value="1"/>
</dbReference>
<comment type="cofactor">
    <cofactor evidence="1 5">
        <name>FAD</name>
        <dbReference type="ChEBI" id="CHEBI:57692"/>
    </cofactor>
</comment>
<dbReference type="eggNOG" id="COG2303">
    <property type="taxonomic scope" value="Bacteria"/>
</dbReference>
<dbReference type="AlphaFoldDB" id="A4GAI4"/>
<evidence type="ECO:0000313" key="10">
    <source>
        <dbReference type="Proteomes" id="UP000006697"/>
    </source>
</evidence>
<dbReference type="InterPro" id="IPR000172">
    <property type="entry name" value="GMC_OxRdtase_N"/>
</dbReference>
<dbReference type="InterPro" id="IPR007867">
    <property type="entry name" value="GMC_OxRtase_C"/>
</dbReference>
<evidence type="ECO:0000256" key="1">
    <source>
        <dbReference type="ARBA" id="ARBA00001974"/>
    </source>
</evidence>
<feature type="domain" description="Glucose-methanol-choline oxidoreductase N-terminal" evidence="8">
    <location>
        <begin position="263"/>
        <end position="277"/>
    </location>
</feature>
<dbReference type="HOGENOM" id="CLU_002865_7_1_4"/>
<evidence type="ECO:0000313" key="9">
    <source>
        <dbReference type="EMBL" id="CAL63521.1"/>
    </source>
</evidence>
<evidence type="ECO:0000259" key="8">
    <source>
        <dbReference type="PROSITE" id="PS00624"/>
    </source>
</evidence>
<dbReference type="KEGG" id="har:HEAR3420"/>
<feature type="domain" description="Glucose-methanol-choline oxidoreductase N-terminal" evidence="7">
    <location>
        <begin position="85"/>
        <end position="108"/>
    </location>
</feature>
<dbReference type="SUPFAM" id="SSF54373">
    <property type="entry name" value="FAD-linked reductases, C-terminal domain"/>
    <property type="match status" value="1"/>
</dbReference>
<dbReference type="Gene3D" id="3.50.50.60">
    <property type="entry name" value="FAD/NAD(P)-binding domain"/>
    <property type="match status" value="1"/>
</dbReference>